<protein>
    <submittedName>
        <fullName evidence="1">GCN5-related N-acetyltransferase</fullName>
    </submittedName>
</protein>
<gene>
    <name evidence="1" type="ORF">XE10_0800</name>
</gene>
<dbReference type="AlphaFoldDB" id="A0A101IVH0"/>
<dbReference type="EMBL" id="LGHE01000072">
    <property type="protein sequence ID" value="KUL02119.1"/>
    <property type="molecule type" value="Genomic_DNA"/>
</dbReference>
<keyword evidence="1" id="KW-0808">Transferase</keyword>
<dbReference type="Gene3D" id="3.40.630.30">
    <property type="match status" value="1"/>
</dbReference>
<comment type="caution">
    <text evidence="1">The sequence shown here is derived from an EMBL/GenBank/DDBJ whole genome shotgun (WGS) entry which is preliminary data.</text>
</comment>
<evidence type="ECO:0000313" key="1">
    <source>
        <dbReference type="EMBL" id="KUL02119.1"/>
    </source>
</evidence>
<sequence length="112" mass="12955">MKIPLNELRFDFLSEGSDLHSFRCSDNDLNEFLRDDALYYQQERLASTRLVYYHDILVGYFTLVNDSIFADAITGEDGDGRFEARRYPAIKIARLAVLAHRKLIHFPLKGSP</sequence>
<proteinExistence type="predicted"/>
<organism evidence="1 2">
    <name type="scientific">Methanoculleus marisnigri</name>
    <dbReference type="NCBI Taxonomy" id="2198"/>
    <lineage>
        <taxon>Archaea</taxon>
        <taxon>Methanobacteriati</taxon>
        <taxon>Methanobacteriota</taxon>
        <taxon>Stenosarchaea group</taxon>
        <taxon>Methanomicrobia</taxon>
        <taxon>Methanomicrobiales</taxon>
        <taxon>Methanomicrobiaceae</taxon>
        <taxon>Methanoculleus</taxon>
    </lineage>
</organism>
<dbReference type="Proteomes" id="UP000054598">
    <property type="component" value="Unassembled WGS sequence"/>
</dbReference>
<name>A0A101IVH0_9EURY</name>
<evidence type="ECO:0000313" key="2">
    <source>
        <dbReference type="Proteomes" id="UP000054598"/>
    </source>
</evidence>
<reference evidence="2" key="1">
    <citation type="journal article" date="2015" name="MBio">
        <title>Genome-Resolved Metagenomic Analysis Reveals Roles for Candidate Phyla and Other Microbial Community Members in Biogeochemical Transformations in Oil Reservoirs.</title>
        <authorList>
            <person name="Hu P."/>
            <person name="Tom L."/>
            <person name="Singh A."/>
            <person name="Thomas B.C."/>
            <person name="Baker B.J."/>
            <person name="Piceno Y.M."/>
            <person name="Andersen G.L."/>
            <person name="Banfield J.F."/>
        </authorList>
    </citation>
    <scope>NUCLEOTIDE SEQUENCE [LARGE SCALE GENOMIC DNA]</scope>
</reference>
<accession>A0A101IVH0</accession>
<dbReference type="GO" id="GO:0016740">
    <property type="term" value="F:transferase activity"/>
    <property type="evidence" value="ECO:0007669"/>
    <property type="project" value="UniProtKB-KW"/>
</dbReference>
<dbReference type="PATRIC" id="fig|2198.3.peg.645"/>